<accession>A0A6J6CRM1</accession>
<feature type="region of interest" description="Disordered" evidence="1">
    <location>
        <begin position="403"/>
        <end position="424"/>
    </location>
</feature>
<dbReference type="Gene3D" id="2.60.40.2810">
    <property type="match status" value="4"/>
</dbReference>
<feature type="transmembrane region" description="Helical" evidence="2">
    <location>
        <begin position="20"/>
        <end position="41"/>
    </location>
</feature>
<feature type="compositionally biased region" description="Pro residues" evidence="1">
    <location>
        <begin position="1556"/>
        <end position="1576"/>
    </location>
</feature>
<dbReference type="PANTHER" id="PTHR34720">
    <property type="entry name" value="MICROCYSTIN DEPENDENT PROTEIN"/>
    <property type="match status" value="1"/>
</dbReference>
<keyword evidence="2" id="KW-1133">Transmembrane helix</keyword>
<evidence type="ECO:0000313" key="3">
    <source>
        <dbReference type="EMBL" id="CAB4554220.1"/>
    </source>
</evidence>
<dbReference type="Gene3D" id="2.60.40.3440">
    <property type="match status" value="2"/>
</dbReference>
<name>A0A6J6CRM1_9ZZZZ</name>
<reference evidence="3" key="1">
    <citation type="submission" date="2020-05" db="EMBL/GenBank/DDBJ databases">
        <authorList>
            <person name="Chiriac C."/>
            <person name="Salcher M."/>
            <person name="Ghai R."/>
            <person name="Kavagutti S V."/>
        </authorList>
    </citation>
    <scope>NUCLEOTIDE SEQUENCE</scope>
</reference>
<evidence type="ECO:0000256" key="2">
    <source>
        <dbReference type="SAM" id="Phobius"/>
    </source>
</evidence>
<sequence length="1576" mass="159975">MQTALVRRNSMLPPVFRFDVAWRTVAIVAVLAALVTGIVVARSENTTAVQANAATVWMSGEARGRVVLAAARGERPSVAIELGTEPTAYDLADLGASVVVHDRTSGTIVELDARDGTERTRVSGPTPTDARPLLVGAGTRAYLVDPAARTVRQLASDGTFGETVPVAGAATDWVGTLDGLLWLVDDAEGSFARFDGENLTVERFADRGSRFRITAAGREPVVYDDATGRLRWLRQASSTTVPGRVAGEPVLVQEPDPTATCISVLAGSTLSCIGDAGVVREVTVGAPLDPTATQLFSGDTHAVVAGPGSSVVQTIAWADGSVRTDTRPEPSGRALTGSALTGAVVIDDPGSRYSFSVDRGELVQLDKFSRRTIVIASDGSSADGIGAFDESADVEGIVTGGDAQAADLDDNGVNDPPQPRDDRSVTRVGRSVVIGVLANDVDPDGDPLQIVRVDPIPASEGVATALEGTRINFQPAAGSANRTISFGYTVADPGGLEGSATVSVEVVSADRNTDPRSSDDRATTPVNTSVDVPVLVNDVDDEGDPLNITQLTEPLHGTAAIEGSGTIRYEPALGFTGDDSFTYTVQDGYGGESTATVTIEVTEPPSLNRAPVAEDDRSPATAGVRQRVDVLANDVDADGDTLRIVGTSGLPNVEIVVVDERLIDVTPAAGTSGLLTFTYTVADPDGLADTATVALVVTAPAPQLPPTAVADNAVSASVPITIDVVVNDIDPSQSQLVVVSVDQPPAGEGSVSQVSPTSVRYTPPAQFFGTARFTYTIQNAAGLTARGNVTVTVTPRTGSGPVARPDSATVFVGESVTLFPMGNDTHVDRLPFDFTGQLTTRTGTTATINPDRSVTITPPDLVGVYVVGYTVQDEFLARSSSTITVSVVARPAVNRPPSATNDLASTAFNTAVTVDVLANDTDPDGDVVRLIDAGPASAGNAVVSGSRIRFTPSPTFTGAASIPYVVADPAGLTSTATLTVQVAERVQVAPVTTPDLTTLVTGATGTINPLANDLDPDGAASELRLTGIGTPSTVGAFTASRVTGGVRIVAGTTPGSYTLPYTIADADGQTAIGTITVVVQLPPNAPPVALNDTVTGEATTTTIRVLDNDEDPDGGALALVSVSALSPTAAGTLAVSGGTVVYTPASSSYAGTATFTYVVRDPEGATDTGTVTLTIVACPAPPTLPAVSVGTPFQTPVAIPLFPDGPPASTATSVLQPTPTGTGTVSYSAATGVATYTPPAAYNGTATFTYRAITSCGVVVNGTVAVDVNRSPVAVADPISTGRNQPVVVPVTANDTDLDGDVLTVASVSAVTPAAAGRATLLAGVVTFTPSSTFVGTARFTYVVRDVGGLTATGTVTVTVDNAAPVALDDTLVLPTLTAATLAPVLANDTDANGDTLTITDVDAVGPVGAVVVANTGTALTVSTLGVGDPGTFRFTYTVSDGTLTATAELTVVVTNRPPIAVPDVGTIDLETQTSVTVDVLENDSDLDGGSGELSIVSQSLVAPAGAGTVTVSGGSITFTPSGTLTAPETVTISYLVEDADGGTATGTLTITVTRTPPPTTTNPPPTIAAIPAPEP</sequence>
<feature type="region of interest" description="Disordered" evidence="1">
    <location>
        <begin position="1554"/>
        <end position="1576"/>
    </location>
</feature>
<dbReference type="EMBL" id="CAEZSR010000037">
    <property type="protein sequence ID" value="CAB4554220.1"/>
    <property type="molecule type" value="Genomic_DNA"/>
</dbReference>
<organism evidence="3">
    <name type="scientific">freshwater metagenome</name>
    <dbReference type="NCBI Taxonomy" id="449393"/>
    <lineage>
        <taxon>unclassified sequences</taxon>
        <taxon>metagenomes</taxon>
        <taxon>ecological metagenomes</taxon>
    </lineage>
</organism>
<dbReference type="PANTHER" id="PTHR34720:SF9">
    <property type="entry name" value="BLR4714 PROTEIN"/>
    <property type="match status" value="1"/>
</dbReference>
<proteinExistence type="predicted"/>
<evidence type="ECO:0000256" key="1">
    <source>
        <dbReference type="SAM" id="MobiDB-lite"/>
    </source>
</evidence>
<keyword evidence="2" id="KW-0472">Membrane</keyword>
<dbReference type="NCBIfam" id="NF012211">
    <property type="entry name" value="tand_rpt_95"/>
    <property type="match status" value="8"/>
</dbReference>
<dbReference type="Pfam" id="PF17963">
    <property type="entry name" value="Big_9"/>
    <property type="match status" value="11"/>
</dbReference>
<dbReference type="InterPro" id="IPR011044">
    <property type="entry name" value="Quino_amine_DH_bsu"/>
</dbReference>
<protein>
    <submittedName>
        <fullName evidence="3">Unannotated protein</fullName>
    </submittedName>
</protein>
<gene>
    <name evidence="3" type="ORF">UFOPK1493_01299</name>
</gene>
<dbReference type="SUPFAM" id="SSF50969">
    <property type="entry name" value="YVTN repeat-like/Quinoprotein amine dehydrogenase"/>
    <property type="match status" value="1"/>
</dbReference>
<keyword evidence="2" id="KW-0812">Transmembrane</keyword>